<evidence type="ECO:0000313" key="4">
    <source>
        <dbReference type="Proteomes" id="UP000244406"/>
    </source>
</evidence>
<organism evidence="3 4">
    <name type="scientific">Candidozyma duobushaemuli</name>
    <dbReference type="NCBI Taxonomy" id="1231522"/>
    <lineage>
        <taxon>Eukaryota</taxon>
        <taxon>Fungi</taxon>
        <taxon>Dikarya</taxon>
        <taxon>Ascomycota</taxon>
        <taxon>Saccharomycotina</taxon>
        <taxon>Pichiomycetes</taxon>
        <taxon>Metschnikowiaceae</taxon>
        <taxon>Candidozyma</taxon>
    </lineage>
</organism>
<dbReference type="VEuPathDB" id="FungiDB:CXQ87_001499"/>
<dbReference type="EMBL" id="PKFP01000008">
    <property type="protein sequence ID" value="PVH18568.1"/>
    <property type="molecule type" value="Genomic_DNA"/>
</dbReference>
<keyword evidence="4" id="KW-1185">Reference proteome</keyword>
<keyword evidence="2" id="KW-0732">Signal</keyword>
<proteinExistence type="predicted"/>
<feature type="compositionally biased region" description="Low complexity" evidence="1">
    <location>
        <begin position="237"/>
        <end position="265"/>
    </location>
</feature>
<comment type="caution">
    <text evidence="3">The sequence shown here is derived from an EMBL/GenBank/DDBJ whole genome shotgun (WGS) entry which is preliminary data.</text>
</comment>
<evidence type="ECO:0000256" key="2">
    <source>
        <dbReference type="SAM" id="SignalP"/>
    </source>
</evidence>
<feature type="signal peptide" evidence="2">
    <location>
        <begin position="1"/>
        <end position="20"/>
    </location>
</feature>
<dbReference type="Proteomes" id="UP000244406">
    <property type="component" value="Unassembled WGS sequence"/>
</dbReference>
<dbReference type="GeneID" id="37001499"/>
<reference evidence="3 4" key="1">
    <citation type="submission" date="2017-12" db="EMBL/GenBank/DDBJ databases">
        <title>Genome Sequence of the Amphotericin B-resistant Candida duobushaemulonii strain, B09383.</title>
        <authorList>
            <person name="Chow N.A."/>
            <person name="Gade L."/>
            <person name="Batra D."/>
            <person name="Rowe L.A."/>
            <person name="Loparev V.N."/>
            <person name="Litvintseva A.P."/>
        </authorList>
    </citation>
    <scope>NUCLEOTIDE SEQUENCE [LARGE SCALE GENOMIC DNA]</scope>
    <source>
        <strain evidence="3 4">B09383</strain>
    </source>
</reference>
<evidence type="ECO:0000313" key="3">
    <source>
        <dbReference type="EMBL" id="PVH18568.1"/>
    </source>
</evidence>
<gene>
    <name evidence="3" type="ORF">CXQ87_001499</name>
</gene>
<protein>
    <submittedName>
        <fullName evidence="3">Uncharacterized protein</fullName>
    </submittedName>
</protein>
<dbReference type="RefSeq" id="XP_025339508.1">
    <property type="nucleotide sequence ID" value="XM_025480035.1"/>
</dbReference>
<dbReference type="AlphaFoldDB" id="A0A2V1AL33"/>
<feature type="region of interest" description="Disordered" evidence="1">
    <location>
        <begin position="233"/>
        <end position="268"/>
    </location>
</feature>
<sequence>MKFVFLPLFALFSLLSFSAALPVEMQNLALKEEFVVKREEQEETAPLQKRENERLTGFLASLNRTGAGVFFVRNAVNSPGINNAIMRTIGDLFRGDGIESFLHAADESGMALDLTLLFFTHWEVWDGLTDLTHYYRGTDPSQTGSLLVAITKLIFQNFFGDFFGNSTMGGLFNIFSGSRGAGAASGMRGLLSGLSDISSSASAGVASSAGASSSDSDFDGIFDILNSLGGDTSSNRTTGTSVTPAAATSATPVAATSAADAPVSTDEAELDIDDEDEDSTLAEQFADVASDVASFFKRSDDEDRAIMKRDSDVLALRVTRLLKRLEDSEENADDDVAVATMDDYNEAWDQTTSIMAEEDSDSLGLLISLQKSGLGISVIHDALTHHRWHKFIKNTIEYLLEEELLDLEELVRSLFTTGVIWSVIGDILQSHVRTVLDFVGGVLRNEVNVLGFLRALLT</sequence>
<feature type="chain" id="PRO_5016085117" evidence="2">
    <location>
        <begin position="21"/>
        <end position="458"/>
    </location>
</feature>
<evidence type="ECO:0000256" key="1">
    <source>
        <dbReference type="SAM" id="MobiDB-lite"/>
    </source>
</evidence>
<name>A0A2V1AL33_9ASCO</name>
<accession>A0A2V1AL33</accession>